<reference evidence="1 2" key="2">
    <citation type="submission" date="2007-06" db="EMBL/GenBank/DDBJ databases">
        <title>Draft genome sequence of Ruminococcus gnavus (ATCC 29149).</title>
        <authorList>
            <person name="Sudarsanam P."/>
            <person name="Ley R."/>
            <person name="Guruge J."/>
            <person name="Turnbaugh P.J."/>
            <person name="Mahowald M."/>
            <person name="Liep D."/>
            <person name="Gordon J."/>
        </authorList>
    </citation>
    <scope>NUCLEOTIDE SEQUENCE [LARGE SCALE GENOMIC DNA]</scope>
    <source>
        <strain evidence="1 2">ATCC 29149</strain>
    </source>
</reference>
<evidence type="ECO:0000313" key="1">
    <source>
        <dbReference type="EMBL" id="EDN79529.1"/>
    </source>
</evidence>
<dbReference type="EMBL" id="AAYG02000001">
    <property type="protein sequence ID" value="EDN79529.1"/>
    <property type="molecule type" value="Genomic_DNA"/>
</dbReference>
<proteinExistence type="predicted"/>
<evidence type="ECO:0000313" key="2">
    <source>
        <dbReference type="Proteomes" id="UP000004410"/>
    </source>
</evidence>
<dbReference type="PaxDb" id="411470-RUMGNA_00040"/>
<dbReference type="AlphaFoldDB" id="A7AXM8"/>
<accession>A7AXM8</accession>
<comment type="caution">
    <text evidence="1">The sequence shown here is derived from an EMBL/GenBank/DDBJ whole genome shotgun (WGS) entry which is preliminary data.</text>
</comment>
<gene>
    <name evidence="1" type="ORF">RUMGNA_00040</name>
</gene>
<name>A7AXM8_MEDG7</name>
<organism evidence="1 2">
    <name type="scientific">Mediterraneibacter gnavus (strain ATCC 29149 / DSM 114966 / JCM 6515 / VPI C7-9)</name>
    <name type="common">Ruminococcus gnavus</name>
    <dbReference type="NCBI Taxonomy" id="411470"/>
    <lineage>
        <taxon>Bacteria</taxon>
        <taxon>Bacillati</taxon>
        <taxon>Bacillota</taxon>
        <taxon>Clostridia</taxon>
        <taxon>Lachnospirales</taxon>
        <taxon>Lachnospiraceae</taxon>
        <taxon>Mediterraneibacter</taxon>
    </lineage>
</organism>
<sequence>MYNMNSDIFEIMHKDRRVARIDSSGRCKVYYKSFMPYNLYLEEEEDVDTLVNNITNFNYWCATRVLTLDRKYAKEILNSIGMNQAVTDKDRAKVALSYRCTSLTDVFWVRNKGEKITFSEVNLYDNHLENIFIDIALRGKQYTVNNEDLAKDLSTNGVFPKAWKRTEKGFSLLKDGGIEVVEKELLSSKICQCFDVKQVIYNRSVFAEEPVTISENITSKDFSIVSMEAFEVYSQNHDRNIRKYILALDKHDYYMMNIIDYLVGNTDRHWGNWGVLVNNVNNKPVSLHPLMDFNKTFNSYETIEGSNCQTCFGKRINQKDAALEAVRKIGLNQIKEVNYDWFEYFPEYVGMFKKRYGILKRIND</sequence>
<dbReference type="Gene3D" id="1.10.1070.20">
    <property type="match status" value="1"/>
</dbReference>
<dbReference type="eggNOG" id="COG3550">
    <property type="taxonomic scope" value="Bacteria"/>
</dbReference>
<reference evidence="1 2" key="1">
    <citation type="submission" date="2007-04" db="EMBL/GenBank/DDBJ databases">
        <authorList>
            <person name="Fulton L."/>
            <person name="Clifton S."/>
            <person name="Fulton B."/>
            <person name="Xu J."/>
            <person name="Minx P."/>
            <person name="Pepin K.H."/>
            <person name="Johnson M."/>
            <person name="Thiruvilangam P."/>
            <person name="Bhonagiri V."/>
            <person name="Nash W.E."/>
            <person name="Mardis E.R."/>
            <person name="Wilson R.K."/>
        </authorList>
    </citation>
    <scope>NUCLEOTIDE SEQUENCE [LARGE SCALE GENOMIC DNA]</scope>
    <source>
        <strain evidence="1 2">ATCC 29149</strain>
    </source>
</reference>
<protein>
    <recommendedName>
        <fullName evidence="3">HipA-like C-terminal domain-containing protein</fullName>
    </recommendedName>
</protein>
<evidence type="ECO:0008006" key="3">
    <source>
        <dbReference type="Google" id="ProtNLM"/>
    </source>
</evidence>
<dbReference type="Proteomes" id="UP000004410">
    <property type="component" value="Unassembled WGS sequence"/>
</dbReference>